<evidence type="ECO:0000259" key="12">
    <source>
        <dbReference type="PROSITE" id="PS52029"/>
    </source>
</evidence>
<evidence type="ECO:0000256" key="3">
    <source>
        <dbReference type="ARBA" id="ARBA00022676"/>
    </source>
</evidence>
<dbReference type="CDD" id="cd16913">
    <property type="entry name" value="YkuD_like"/>
    <property type="match status" value="1"/>
</dbReference>
<comment type="pathway">
    <text evidence="1 9">Cell wall biogenesis; peptidoglycan biosynthesis.</text>
</comment>
<dbReference type="Pfam" id="PF03734">
    <property type="entry name" value="YkuD"/>
    <property type="match status" value="1"/>
</dbReference>
<dbReference type="PANTHER" id="PTHR30582:SF24">
    <property type="entry name" value="L,D-TRANSPEPTIDASE ERFK_SRFK-RELATED"/>
    <property type="match status" value="1"/>
</dbReference>
<evidence type="ECO:0000256" key="8">
    <source>
        <dbReference type="ARBA" id="ARBA00023316"/>
    </source>
</evidence>
<dbReference type="InterPro" id="IPR011990">
    <property type="entry name" value="TPR-like_helical_dom_sf"/>
</dbReference>
<feature type="domain" description="L,D-TPase catalytic" evidence="12">
    <location>
        <begin position="339"/>
        <end position="448"/>
    </location>
</feature>
<dbReference type="SUPFAM" id="SSF48452">
    <property type="entry name" value="TPR-like"/>
    <property type="match status" value="1"/>
</dbReference>
<proteinExistence type="inferred from homology"/>
<dbReference type="InterPro" id="IPR005490">
    <property type="entry name" value="LD_TPept_cat_dom"/>
</dbReference>
<keyword evidence="11" id="KW-1133">Transmembrane helix</keyword>
<dbReference type="Proteomes" id="UP001248709">
    <property type="component" value="Unassembled WGS sequence"/>
</dbReference>
<organism evidence="13 14">
    <name type="scientific">Paenibacillus forsythiae</name>
    <dbReference type="NCBI Taxonomy" id="365616"/>
    <lineage>
        <taxon>Bacteria</taxon>
        <taxon>Bacillati</taxon>
        <taxon>Bacillota</taxon>
        <taxon>Bacilli</taxon>
        <taxon>Bacillales</taxon>
        <taxon>Paenibacillaceae</taxon>
        <taxon>Paenibacillus</taxon>
    </lineage>
</organism>
<evidence type="ECO:0000256" key="9">
    <source>
        <dbReference type="PROSITE-ProRule" id="PRU01373"/>
    </source>
</evidence>
<feature type="active site" description="Proton donor/acceptor" evidence="9">
    <location>
        <position position="408"/>
    </location>
</feature>
<dbReference type="RefSeq" id="WP_312001072.1">
    <property type="nucleotide sequence ID" value="NZ_JAUSUY010000009.1"/>
</dbReference>
<dbReference type="Gene3D" id="2.40.440.10">
    <property type="entry name" value="L,D-transpeptidase catalytic domain-like"/>
    <property type="match status" value="1"/>
</dbReference>
<comment type="similarity">
    <text evidence="2">Belongs to the YkuD family.</text>
</comment>
<keyword evidence="3" id="KW-0328">Glycosyltransferase</keyword>
<keyword evidence="11" id="KW-0812">Transmembrane</keyword>
<dbReference type="InterPro" id="IPR038063">
    <property type="entry name" value="Transpep_catalytic_dom"/>
</dbReference>
<dbReference type="InterPro" id="IPR050979">
    <property type="entry name" value="LD-transpeptidase"/>
</dbReference>
<evidence type="ECO:0000256" key="11">
    <source>
        <dbReference type="SAM" id="Phobius"/>
    </source>
</evidence>
<keyword evidence="14" id="KW-1185">Reference proteome</keyword>
<feature type="region of interest" description="Disordered" evidence="10">
    <location>
        <begin position="291"/>
        <end position="331"/>
    </location>
</feature>
<dbReference type="PROSITE" id="PS52029">
    <property type="entry name" value="LD_TPASE"/>
    <property type="match status" value="1"/>
</dbReference>
<protein>
    <recommendedName>
        <fullName evidence="12">L,D-TPase catalytic domain-containing protein</fullName>
    </recommendedName>
</protein>
<keyword evidence="4" id="KW-0808">Transferase</keyword>
<keyword evidence="5" id="KW-0378">Hydrolase</keyword>
<evidence type="ECO:0000313" key="14">
    <source>
        <dbReference type="Proteomes" id="UP001248709"/>
    </source>
</evidence>
<keyword evidence="7 9" id="KW-0573">Peptidoglycan synthesis</keyword>
<evidence type="ECO:0000256" key="7">
    <source>
        <dbReference type="ARBA" id="ARBA00022984"/>
    </source>
</evidence>
<evidence type="ECO:0000256" key="6">
    <source>
        <dbReference type="ARBA" id="ARBA00022960"/>
    </source>
</evidence>
<comment type="caution">
    <text evidence="13">The sequence shown here is derived from an EMBL/GenBank/DDBJ whole genome shotgun (WGS) entry which is preliminary data.</text>
</comment>
<dbReference type="SUPFAM" id="SSF141523">
    <property type="entry name" value="L,D-transpeptidase catalytic domain-like"/>
    <property type="match status" value="1"/>
</dbReference>
<reference evidence="13 14" key="1">
    <citation type="submission" date="2023-07" db="EMBL/GenBank/DDBJ databases">
        <title>Genomic Encyclopedia of Type Strains, Phase IV (KMG-IV): sequencing the most valuable type-strain genomes for metagenomic binning, comparative biology and taxonomic classification.</title>
        <authorList>
            <person name="Goeker M."/>
        </authorList>
    </citation>
    <scope>NUCLEOTIDE SEQUENCE [LARGE SCALE GENOMIC DNA]</scope>
    <source>
        <strain evidence="13 14">T98</strain>
    </source>
</reference>
<dbReference type="EMBL" id="JAUSUY010000009">
    <property type="protein sequence ID" value="MDT3426910.1"/>
    <property type="molecule type" value="Genomic_DNA"/>
</dbReference>
<feature type="compositionally biased region" description="Basic and acidic residues" evidence="10">
    <location>
        <begin position="291"/>
        <end position="300"/>
    </location>
</feature>
<feature type="transmembrane region" description="Helical" evidence="11">
    <location>
        <begin position="85"/>
        <end position="101"/>
    </location>
</feature>
<dbReference type="PANTHER" id="PTHR30582">
    <property type="entry name" value="L,D-TRANSPEPTIDASE"/>
    <property type="match status" value="1"/>
</dbReference>
<keyword evidence="6 9" id="KW-0133">Cell shape</keyword>
<evidence type="ECO:0000256" key="1">
    <source>
        <dbReference type="ARBA" id="ARBA00004752"/>
    </source>
</evidence>
<sequence length="483" mass="52063">MKNSQYLKQYVQMHPDNKMAWYLLGKEYKKSGQEGKANYCFNRAGGVFEAFEQSKVPSDMLREYEEGLLRTARERERRTGRVRRLLLLVSLLLLIMMPAAAKAPGNGSIQQAVGPESLPNTIPAALSEGSSKREKAGGSSADTLLFTAREAGGASSGRDLAELLGSGDGKVPSLTAVLGMQRSGRWLLWKERLPVEYTMEPKDNGKATIQSYDAAACACKPPAAGELADRGAEWQQRQEQLATLWSALSSYRAAKGRLPESLDELTGNFPGNWLAGTTPLMERAFAPLKAEAERKGEHAADQGAASDRTAPDGDSGAASGTTPSAGEGGAEMPFLSRPLAILVDKQKHRLAVTSGGIVIRSYEVGLGGNRTPEGNFVITDKVVNPNGHDNGEFGSRGMQLSDTNYAIHGTNEPESVGKDESLGCIRMRRSDIEELFDLVPKGTKVQIAEGGLLPDVALVSKTPFSLKAAGNQTNPRKQYHWLN</sequence>
<evidence type="ECO:0000256" key="5">
    <source>
        <dbReference type="ARBA" id="ARBA00022801"/>
    </source>
</evidence>
<feature type="active site" description="Nucleophile" evidence="9">
    <location>
        <position position="424"/>
    </location>
</feature>
<evidence type="ECO:0000313" key="13">
    <source>
        <dbReference type="EMBL" id="MDT3426910.1"/>
    </source>
</evidence>
<evidence type="ECO:0000256" key="10">
    <source>
        <dbReference type="SAM" id="MobiDB-lite"/>
    </source>
</evidence>
<name>A0ABU3H7V8_9BACL</name>
<evidence type="ECO:0000256" key="4">
    <source>
        <dbReference type="ARBA" id="ARBA00022679"/>
    </source>
</evidence>
<keyword evidence="11" id="KW-0472">Membrane</keyword>
<evidence type="ECO:0000256" key="2">
    <source>
        <dbReference type="ARBA" id="ARBA00005992"/>
    </source>
</evidence>
<gene>
    <name evidence="13" type="ORF">J2Z22_002444</name>
</gene>
<keyword evidence="8 9" id="KW-0961">Cell wall biogenesis/degradation</keyword>
<accession>A0ABU3H7V8</accession>